<dbReference type="Gene3D" id="3.30.565.10">
    <property type="entry name" value="Histidine kinase-like ATPase, C-terminal domain"/>
    <property type="match status" value="1"/>
</dbReference>
<dbReference type="Pfam" id="PF02518">
    <property type="entry name" value="HATPase_c"/>
    <property type="match status" value="1"/>
</dbReference>
<keyword evidence="4" id="KW-0808">Transferase</keyword>
<dbReference type="Gene3D" id="1.10.287.130">
    <property type="match status" value="1"/>
</dbReference>
<dbReference type="InterPro" id="IPR036890">
    <property type="entry name" value="HATPase_C_sf"/>
</dbReference>
<evidence type="ECO:0000256" key="3">
    <source>
        <dbReference type="ARBA" id="ARBA00022553"/>
    </source>
</evidence>
<dbReference type="CDD" id="cd00082">
    <property type="entry name" value="HisKA"/>
    <property type="match status" value="1"/>
</dbReference>
<dbReference type="InterPro" id="IPR005467">
    <property type="entry name" value="His_kinase_dom"/>
</dbReference>
<keyword evidence="6" id="KW-0902">Two-component regulatory system</keyword>
<evidence type="ECO:0000256" key="8">
    <source>
        <dbReference type="SAM" id="Phobius"/>
    </source>
</evidence>
<dbReference type="InterPro" id="IPR035965">
    <property type="entry name" value="PAS-like_dom_sf"/>
</dbReference>
<dbReference type="Proteomes" id="UP000229893">
    <property type="component" value="Unassembled WGS sequence"/>
</dbReference>
<keyword evidence="5" id="KW-0418">Kinase</keyword>
<dbReference type="InterPro" id="IPR004358">
    <property type="entry name" value="Sig_transdc_His_kin-like_C"/>
</dbReference>
<dbReference type="InterPro" id="IPR050351">
    <property type="entry name" value="BphY/WalK/GraS-like"/>
</dbReference>
<dbReference type="PRINTS" id="PR00344">
    <property type="entry name" value="BCTRLSENSOR"/>
</dbReference>
<dbReference type="EMBL" id="PCWO01000019">
    <property type="protein sequence ID" value="PIR05011.1"/>
    <property type="molecule type" value="Genomic_DNA"/>
</dbReference>
<feature type="transmembrane region" description="Helical" evidence="8">
    <location>
        <begin position="20"/>
        <end position="38"/>
    </location>
</feature>
<dbReference type="SMART" id="SM00388">
    <property type="entry name" value="HisKA"/>
    <property type="match status" value="1"/>
</dbReference>
<gene>
    <name evidence="10" type="ORF">COV57_01250</name>
</gene>
<dbReference type="InterPro" id="IPR003594">
    <property type="entry name" value="HATPase_dom"/>
</dbReference>
<dbReference type="CDD" id="cd00075">
    <property type="entry name" value="HATPase"/>
    <property type="match status" value="1"/>
</dbReference>
<dbReference type="GO" id="GO:0005886">
    <property type="term" value="C:plasma membrane"/>
    <property type="evidence" value="ECO:0007669"/>
    <property type="project" value="TreeGrafter"/>
</dbReference>
<evidence type="ECO:0000313" key="11">
    <source>
        <dbReference type="Proteomes" id="UP000229893"/>
    </source>
</evidence>
<keyword evidence="8" id="KW-0812">Transmembrane</keyword>
<evidence type="ECO:0000313" key="10">
    <source>
        <dbReference type="EMBL" id="PIR05011.1"/>
    </source>
</evidence>
<dbReference type="GO" id="GO:0016036">
    <property type="term" value="P:cellular response to phosphate starvation"/>
    <property type="evidence" value="ECO:0007669"/>
    <property type="project" value="TreeGrafter"/>
</dbReference>
<dbReference type="InterPro" id="IPR003661">
    <property type="entry name" value="HisK_dim/P_dom"/>
</dbReference>
<dbReference type="AlphaFoldDB" id="A0A2H0N7Y3"/>
<dbReference type="PANTHER" id="PTHR45453">
    <property type="entry name" value="PHOSPHATE REGULON SENSOR PROTEIN PHOR"/>
    <property type="match status" value="1"/>
</dbReference>
<dbReference type="SMART" id="SM00387">
    <property type="entry name" value="HATPase_c"/>
    <property type="match status" value="1"/>
</dbReference>
<dbReference type="SUPFAM" id="SSF47384">
    <property type="entry name" value="Homodimeric domain of signal transducing histidine kinase"/>
    <property type="match status" value="1"/>
</dbReference>
<comment type="catalytic activity">
    <reaction evidence="1">
        <text>ATP + protein L-histidine = ADP + protein N-phospho-L-histidine.</text>
        <dbReference type="EC" id="2.7.13.3"/>
    </reaction>
</comment>
<dbReference type="InterPro" id="IPR036097">
    <property type="entry name" value="HisK_dim/P_sf"/>
</dbReference>
<dbReference type="EC" id="2.7.13.3" evidence="2"/>
<evidence type="ECO:0000256" key="2">
    <source>
        <dbReference type="ARBA" id="ARBA00012438"/>
    </source>
</evidence>
<evidence type="ECO:0000256" key="7">
    <source>
        <dbReference type="ARBA" id="ARBA00023136"/>
    </source>
</evidence>
<dbReference type="SUPFAM" id="SSF55785">
    <property type="entry name" value="PYP-like sensor domain (PAS domain)"/>
    <property type="match status" value="1"/>
</dbReference>
<dbReference type="SUPFAM" id="SSF55874">
    <property type="entry name" value="ATPase domain of HSP90 chaperone/DNA topoisomerase II/histidine kinase"/>
    <property type="match status" value="1"/>
</dbReference>
<evidence type="ECO:0000256" key="6">
    <source>
        <dbReference type="ARBA" id="ARBA00023012"/>
    </source>
</evidence>
<proteinExistence type="predicted"/>
<feature type="domain" description="Histidine kinase" evidence="9">
    <location>
        <begin position="210"/>
        <end position="429"/>
    </location>
</feature>
<reference evidence="10 11" key="1">
    <citation type="submission" date="2017-09" db="EMBL/GenBank/DDBJ databases">
        <title>Depth-based differentiation of microbial function through sediment-hosted aquifers and enrichment of novel symbionts in the deep terrestrial subsurface.</title>
        <authorList>
            <person name="Probst A.J."/>
            <person name="Ladd B."/>
            <person name="Jarett J.K."/>
            <person name="Geller-Mcgrath D.E."/>
            <person name="Sieber C.M."/>
            <person name="Emerson J.B."/>
            <person name="Anantharaman K."/>
            <person name="Thomas B.C."/>
            <person name="Malmstrom R."/>
            <person name="Stieglmeier M."/>
            <person name="Klingl A."/>
            <person name="Woyke T."/>
            <person name="Ryan C.M."/>
            <person name="Banfield J.F."/>
        </authorList>
    </citation>
    <scope>NUCLEOTIDE SEQUENCE [LARGE SCALE GENOMIC DNA]</scope>
    <source>
        <strain evidence="10">CG11_big_fil_rev_8_21_14_0_20_35_14</strain>
    </source>
</reference>
<dbReference type="Pfam" id="PF00512">
    <property type="entry name" value="HisKA"/>
    <property type="match status" value="1"/>
</dbReference>
<dbReference type="InterPro" id="IPR000014">
    <property type="entry name" value="PAS"/>
</dbReference>
<evidence type="ECO:0000256" key="4">
    <source>
        <dbReference type="ARBA" id="ARBA00022679"/>
    </source>
</evidence>
<evidence type="ECO:0000256" key="5">
    <source>
        <dbReference type="ARBA" id="ARBA00022777"/>
    </source>
</evidence>
<dbReference type="PROSITE" id="PS50109">
    <property type="entry name" value="HIS_KIN"/>
    <property type="match status" value="1"/>
</dbReference>
<keyword evidence="8" id="KW-1133">Transmembrane helix</keyword>
<protein>
    <recommendedName>
        <fullName evidence="2">histidine kinase</fullName>
        <ecNumber evidence="2">2.7.13.3</ecNumber>
    </recommendedName>
</protein>
<dbReference type="FunFam" id="3.30.565.10:FF:000006">
    <property type="entry name" value="Sensor histidine kinase WalK"/>
    <property type="match status" value="1"/>
</dbReference>
<sequence>MERKWREFMFYAKKPEMRIFWLFILLALSVVIVQSIYLPGVLSWLVVGVLILIAVVFFSSTFNLAKSNFAVKLEHEQLLGIFRSLQDGVIAYDPNFNIEVFNVAAEKMFNIKSDEILNTVFTPNKSSDPRFKLLSQVIFPSLAPIVIPRSLASDWPQIVDISFSDPLLEVRVTTAKILDPRGKLLGFMKIIQDRTREVSVAKSKSEFVTVAAHQLRTPLSAVSWTFQTLDTDKGIPENLKQIIHNGKLATDKLLKTVNDLLDVSKIEDGRFGYSMIKTNLIKFIEDVLSVKMGVAQVYGIKMYFDKPKDDIEVKIDIKKMTLVLDNLLENAIKYNVKNGEIIVAVEKIKDKPFVQVSVKDTGVGIPANQINKLFDKFFRADNVIKYQTEGTGLGLYIVKNILRQHGGEVWAESVINRGSIFYFTLPIDDNLIPIKEVFMGE</sequence>
<dbReference type="GO" id="GO:0000155">
    <property type="term" value="F:phosphorelay sensor kinase activity"/>
    <property type="evidence" value="ECO:0007669"/>
    <property type="project" value="InterPro"/>
</dbReference>
<name>A0A2H0N7Y3_9BACT</name>
<accession>A0A2H0N7Y3</accession>
<dbReference type="PANTHER" id="PTHR45453:SF1">
    <property type="entry name" value="PHOSPHATE REGULON SENSOR PROTEIN PHOR"/>
    <property type="match status" value="1"/>
</dbReference>
<comment type="caution">
    <text evidence="10">The sequence shown here is derived from an EMBL/GenBank/DDBJ whole genome shotgun (WGS) entry which is preliminary data.</text>
</comment>
<evidence type="ECO:0000256" key="1">
    <source>
        <dbReference type="ARBA" id="ARBA00000085"/>
    </source>
</evidence>
<dbReference type="GO" id="GO:0004721">
    <property type="term" value="F:phosphoprotein phosphatase activity"/>
    <property type="evidence" value="ECO:0007669"/>
    <property type="project" value="TreeGrafter"/>
</dbReference>
<dbReference type="CDD" id="cd00130">
    <property type="entry name" value="PAS"/>
    <property type="match status" value="1"/>
</dbReference>
<dbReference type="Gene3D" id="3.30.450.20">
    <property type="entry name" value="PAS domain"/>
    <property type="match status" value="1"/>
</dbReference>
<dbReference type="SMART" id="SM00091">
    <property type="entry name" value="PAS"/>
    <property type="match status" value="1"/>
</dbReference>
<keyword evidence="3" id="KW-0597">Phosphoprotein</keyword>
<organism evidence="10 11">
    <name type="scientific">Candidatus Liptonbacteria bacterium CG11_big_fil_rev_8_21_14_0_20_35_14</name>
    <dbReference type="NCBI Taxonomy" id="1974634"/>
    <lineage>
        <taxon>Bacteria</taxon>
        <taxon>Candidatus Liptoniibacteriota</taxon>
    </lineage>
</organism>
<evidence type="ECO:0000259" key="9">
    <source>
        <dbReference type="PROSITE" id="PS50109"/>
    </source>
</evidence>
<feature type="transmembrane region" description="Helical" evidence="8">
    <location>
        <begin position="44"/>
        <end position="65"/>
    </location>
</feature>
<keyword evidence="7 8" id="KW-0472">Membrane</keyword>